<name>A0ABT1EMV9_9FIRM</name>
<keyword evidence="3" id="KW-1185">Reference proteome</keyword>
<evidence type="ECO:0000313" key="2">
    <source>
        <dbReference type="EMBL" id="MCP1111046.1"/>
    </source>
</evidence>
<dbReference type="Proteomes" id="UP001523565">
    <property type="component" value="Unassembled WGS sequence"/>
</dbReference>
<comment type="caution">
    <text evidence="2">The sequence shown here is derived from an EMBL/GenBank/DDBJ whole genome shotgun (WGS) entry which is preliminary data.</text>
</comment>
<keyword evidence="1" id="KW-0732">Signal</keyword>
<protein>
    <submittedName>
        <fullName evidence="2">Substrate-binding domain-containing protein</fullName>
    </submittedName>
</protein>
<sequence length="390" mass="41776">MKKKLMKWLNVGLVSVLLVSMLAGCGKKSDEGSETKSDGGKGETVKIGVLVADVSSENAMAFSAYYNDYVAKEYNVEFQFTDALEDAASEKAAIEKFASQGCQGIISMSSSDRALQIETCEEYEVYYAVATGMLDDAQYEEYKSNEFFVGQIGASMTAEYETGLDMAKYFVEKGAKKVAIYGAFIPNPMHVYRTAGVLAGLGCTYGGASDQEGIAGQIFGDQGVDLSKVAGDVEVVAYFQGYGDTTADEFNAASQAAPDAFISVGMGTTFFAQQLNTAEIPFGDIDSFTSSNSEAMKNGKLEYIAAVYGSSIGPVFAVMLDAINGNVIRDEEGNALSINQAYAVATNGDEFDEYFLKDNSDSPIFDKETLDAIVSDTANFEDVKSLVEAH</sequence>
<accession>A0ABT1EMV9</accession>
<dbReference type="InterPro" id="IPR028082">
    <property type="entry name" value="Peripla_BP_I"/>
</dbReference>
<evidence type="ECO:0000313" key="3">
    <source>
        <dbReference type="Proteomes" id="UP001523565"/>
    </source>
</evidence>
<dbReference type="RefSeq" id="WP_262069925.1">
    <property type="nucleotide sequence ID" value="NZ_JAMXOC010000022.1"/>
</dbReference>
<gene>
    <name evidence="2" type="ORF">NK118_12375</name>
</gene>
<evidence type="ECO:0000256" key="1">
    <source>
        <dbReference type="SAM" id="SignalP"/>
    </source>
</evidence>
<feature type="chain" id="PRO_5046546316" evidence="1">
    <location>
        <begin position="24"/>
        <end position="390"/>
    </location>
</feature>
<proteinExistence type="predicted"/>
<feature type="signal peptide" evidence="1">
    <location>
        <begin position="1"/>
        <end position="23"/>
    </location>
</feature>
<dbReference type="EMBL" id="JAMZFV010000022">
    <property type="protein sequence ID" value="MCP1111046.1"/>
    <property type="molecule type" value="Genomic_DNA"/>
</dbReference>
<dbReference type="PROSITE" id="PS51257">
    <property type="entry name" value="PROKAR_LIPOPROTEIN"/>
    <property type="match status" value="1"/>
</dbReference>
<organism evidence="2 3">
    <name type="scientific">Ohessyouella blattaphilus</name>
    <dbReference type="NCBI Taxonomy" id="2949333"/>
    <lineage>
        <taxon>Bacteria</taxon>
        <taxon>Bacillati</taxon>
        <taxon>Bacillota</taxon>
        <taxon>Clostridia</taxon>
        <taxon>Lachnospirales</taxon>
        <taxon>Lachnospiraceae</taxon>
        <taxon>Ohessyouella</taxon>
    </lineage>
</organism>
<dbReference type="Gene3D" id="3.40.50.2300">
    <property type="match status" value="1"/>
</dbReference>
<reference evidence="2 3" key="1">
    <citation type="journal article" date="2022" name="Genome Biol. Evol.">
        <title>Host diet, physiology and behaviors set the stage for Lachnospiraceae cladogenesis.</title>
        <authorList>
            <person name="Vera-Ponce De Leon A."/>
            <person name="Schneider M."/>
            <person name="Jahnes B.C."/>
            <person name="Sadowski V."/>
            <person name="Camuy-Velez L.A."/>
            <person name="Duan J."/>
            <person name="Sabree Z.L."/>
        </authorList>
    </citation>
    <scope>NUCLEOTIDE SEQUENCE [LARGE SCALE GENOMIC DNA]</scope>
    <source>
        <strain evidence="2 3">PAL227</strain>
    </source>
</reference>
<dbReference type="SUPFAM" id="SSF53822">
    <property type="entry name" value="Periplasmic binding protein-like I"/>
    <property type="match status" value="1"/>
</dbReference>